<dbReference type="RefSeq" id="WP_243650527.1">
    <property type="nucleotide sequence ID" value="NZ_DAMAKO010000006.1"/>
</dbReference>
<dbReference type="Pfam" id="PF01497">
    <property type="entry name" value="Peripla_BP_2"/>
    <property type="match status" value="1"/>
</dbReference>
<dbReference type="AlphaFoldDB" id="A0A4R1Q5B2"/>
<evidence type="ECO:0000256" key="1">
    <source>
        <dbReference type="ARBA" id="ARBA00008814"/>
    </source>
</evidence>
<gene>
    <name evidence="4" type="ORF">EV210_107106</name>
</gene>
<sequence length="320" mass="33955">MINRISGAVIVILLLIGGFMLFGQESREAVSKETFRILTDGAGRQVSVPVHPKKVVALNASSIDLFTSAGGNLAGRAATDTLPPDVKAAVQQVPTVGLTPNPDMEQIVAMKPDLVLAANIPYHHALVPVLEKAGIPILLQTIDGYQQIVDTLRLYGELTGQPDKAAARIGQIENQVAAAVNNTTGKPAPKVLVLWGTTESFSMALSSSFTGDLVKRLGGINVSDQADKSGAMAGYVPLSLEFVAKASPDVILFITHSSDEKVEEKFKNELASHPAWQGSPAVRQNRVHKLPYNLFAVNPGTQVGKAMEVLSGLLYGSDSK</sequence>
<evidence type="ECO:0000259" key="3">
    <source>
        <dbReference type="PROSITE" id="PS50983"/>
    </source>
</evidence>
<feature type="domain" description="Fe/B12 periplasmic-binding" evidence="3">
    <location>
        <begin position="54"/>
        <end position="318"/>
    </location>
</feature>
<dbReference type="NCBIfam" id="NF038402">
    <property type="entry name" value="TroA_like"/>
    <property type="match status" value="1"/>
</dbReference>
<dbReference type="Proteomes" id="UP000295063">
    <property type="component" value="Unassembled WGS sequence"/>
</dbReference>
<evidence type="ECO:0000256" key="2">
    <source>
        <dbReference type="ARBA" id="ARBA00022729"/>
    </source>
</evidence>
<comment type="caution">
    <text evidence="4">The sequence shown here is derived from an EMBL/GenBank/DDBJ whole genome shotgun (WGS) entry which is preliminary data.</text>
</comment>
<protein>
    <submittedName>
        <fullName evidence="4">Iron complex transport system substrate-binding protein</fullName>
    </submittedName>
</protein>
<comment type="similarity">
    <text evidence="1">Belongs to the bacterial solute-binding protein 8 family.</text>
</comment>
<dbReference type="SUPFAM" id="SSF53807">
    <property type="entry name" value="Helical backbone' metal receptor"/>
    <property type="match status" value="1"/>
</dbReference>
<dbReference type="PANTHER" id="PTHR30535:SF34">
    <property type="entry name" value="MOLYBDATE-BINDING PROTEIN MOLA"/>
    <property type="match status" value="1"/>
</dbReference>
<dbReference type="PANTHER" id="PTHR30535">
    <property type="entry name" value="VITAMIN B12-BINDING PROTEIN"/>
    <property type="match status" value="1"/>
</dbReference>
<keyword evidence="2" id="KW-0732">Signal</keyword>
<dbReference type="InterPro" id="IPR054828">
    <property type="entry name" value="Vit_B12_bind_prot"/>
</dbReference>
<dbReference type="InterPro" id="IPR002491">
    <property type="entry name" value="ABC_transptr_periplasmic_BD"/>
</dbReference>
<accession>A0A4R1Q5B2</accession>
<dbReference type="Gene3D" id="3.40.50.1980">
    <property type="entry name" value="Nitrogenase molybdenum iron protein domain"/>
    <property type="match status" value="2"/>
</dbReference>
<dbReference type="EMBL" id="SLUI01000007">
    <property type="protein sequence ID" value="TCL36842.1"/>
    <property type="molecule type" value="Genomic_DNA"/>
</dbReference>
<proteinExistence type="inferred from homology"/>
<dbReference type="InterPro" id="IPR050902">
    <property type="entry name" value="ABC_Transporter_SBP"/>
</dbReference>
<keyword evidence="5" id="KW-1185">Reference proteome</keyword>
<reference evidence="4 5" key="1">
    <citation type="submission" date="2019-03" db="EMBL/GenBank/DDBJ databases">
        <title>Genomic Encyclopedia of Type Strains, Phase IV (KMG-IV): sequencing the most valuable type-strain genomes for metagenomic binning, comparative biology and taxonomic classification.</title>
        <authorList>
            <person name="Goeker M."/>
        </authorList>
    </citation>
    <scope>NUCLEOTIDE SEQUENCE [LARGE SCALE GENOMIC DNA]</scope>
    <source>
        <strain evidence="4 5">DSM 15969</strain>
    </source>
</reference>
<name>A0A4R1Q5B2_9FIRM</name>
<evidence type="ECO:0000313" key="5">
    <source>
        <dbReference type="Proteomes" id="UP000295063"/>
    </source>
</evidence>
<dbReference type="PROSITE" id="PS50983">
    <property type="entry name" value="FE_B12_PBP"/>
    <property type="match status" value="1"/>
</dbReference>
<evidence type="ECO:0000313" key="4">
    <source>
        <dbReference type="EMBL" id="TCL36842.1"/>
    </source>
</evidence>
<dbReference type="GO" id="GO:0071281">
    <property type="term" value="P:cellular response to iron ion"/>
    <property type="evidence" value="ECO:0007669"/>
    <property type="project" value="TreeGrafter"/>
</dbReference>
<organism evidence="4 5">
    <name type="scientific">Anaerospora hongkongensis</name>
    <dbReference type="NCBI Taxonomy" id="244830"/>
    <lineage>
        <taxon>Bacteria</taxon>
        <taxon>Bacillati</taxon>
        <taxon>Bacillota</taxon>
        <taxon>Negativicutes</taxon>
        <taxon>Selenomonadales</taxon>
        <taxon>Sporomusaceae</taxon>
        <taxon>Anaerospora</taxon>
    </lineage>
</organism>